<feature type="compositionally biased region" description="Acidic residues" evidence="1">
    <location>
        <begin position="34"/>
        <end position="46"/>
    </location>
</feature>
<evidence type="ECO:0000313" key="2">
    <source>
        <dbReference type="EMBL" id="GEU42213.1"/>
    </source>
</evidence>
<accession>A0A6L2JYU7</accession>
<sequence length="189" mass="20784">MSDSEDSMVTYTEPLPANVSPTADSPGYIPKSDPEEDDEDLEEDPTDYPTDRDDNDEDEEEESSGDEANDEDEDMEEEEEHPTLVDSVPPPVYRVTVRMSVRAQTPVSLLLEIEILSPLPQILSPPLPISPPPLHASPTYPLGHRAVMIRLRTEAPSISHQPPPIVLPHTKASVAMLRAATPSTYILAP</sequence>
<evidence type="ECO:0000256" key="1">
    <source>
        <dbReference type="SAM" id="MobiDB-lite"/>
    </source>
</evidence>
<protein>
    <submittedName>
        <fullName evidence="2">Uncharacterized protein</fullName>
    </submittedName>
</protein>
<reference evidence="2" key="1">
    <citation type="journal article" date="2019" name="Sci. Rep.">
        <title>Draft genome of Tanacetum cinerariifolium, the natural source of mosquito coil.</title>
        <authorList>
            <person name="Yamashiro T."/>
            <person name="Shiraishi A."/>
            <person name="Satake H."/>
            <person name="Nakayama K."/>
        </authorList>
    </citation>
    <scope>NUCLEOTIDE SEQUENCE</scope>
</reference>
<dbReference type="EMBL" id="BKCJ010001540">
    <property type="protein sequence ID" value="GEU42213.1"/>
    <property type="molecule type" value="Genomic_DNA"/>
</dbReference>
<feature type="region of interest" description="Disordered" evidence="1">
    <location>
        <begin position="1"/>
        <end position="89"/>
    </location>
</feature>
<dbReference type="AlphaFoldDB" id="A0A6L2JYU7"/>
<feature type="compositionally biased region" description="Acidic residues" evidence="1">
    <location>
        <begin position="53"/>
        <end position="80"/>
    </location>
</feature>
<name>A0A6L2JYU7_TANCI</name>
<organism evidence="2">
    <name type="scientific">Tanacetum cinerariifolium</name>
    <name type="common">Dalmatian daisy</name>
    <name type="synonym">Chrysanthemum cinerariifolium</name>
    <dbReference type="NCBI Taxonomy" id="118510"/>
    <lineage>
        <taxon>Eukaryota</taxon>
        <taxon>Viridiplantae</taxon>
        <taxon>Streptophyta</taxon>
        <taxon>Embryophyta</taxon>
        <taxon>Tracheophyta</taxon>
        <taxon>Spermatophyta</taxon>
        <taxon>Magnoliopsida</taxon>
        <taxon>eudicotyledons</taxon>
        <taxon>Gunneridae</taxon>
        <taxon>Pentapetalae</taxon>
        <taxon>asterids</taxon>
        <taxon>campanulids</taxon>
        <taxon>Asterales</taxon>
        <taxon>Asteraceae</taxon>
        <taxon>Asteroideae</taxon>
        <taxon>Anthemideae</taxon>
        <taxon>Anthemidinae</taxon>
        <taxon>Tanacetum</taxon>
    </lineage>
</organism>
<proteinExistence type="predicted"/>
<comment type="caution">
    <text evidence="2">The sequence shown here is derived from an EMBL/GenBank/DDBJ whole genome shotgun (WGS) entry which is preliminary data.</text>
</comment>
<gene>
    <name evidence="2" type="ORF">Tci_014191</name>
</gene>